<sequence>MKFYSRTSFSLQRIAILQVQLEFPKEARDLADKRQFELKGSCFTAERESLRQPRVVRIGAIQNQIIIPTTEPVPKQGEAMEKVATDVAQCTMKAMEKLHRCCSVYNGAICADTCQCPSQLFYDGTKLCGALGESCLDVTQCSVANTVCTGSGTKTCECKNTHLQVGTSCLKRKYTFLSSERGKWRKPDVAQAIIRESCFMLQCSSANTVCTGSGTKTCQCKNTHFEVGSSCLKRDLGESCSDVTQCSTTNTEGTDIGSGTKIQCQKHTSWKWYQLLRRDNGESCTDVAQCTMGNAICSDTCQCQVISFYDGTNCVKRALEKVVQMLHSVQQPILFVLVLGEGSGESCTDVLQCAMGMLYVLVHISIPIDLFTVRAIIRRGLFRVTQCCLNTAYWFWYKDMQCHSTHLQVGTSCLKRGNGESCTDVAQCTMGDAICFDTCQCPSNLFYDGTNCVKRDLGESCSDVTQCSATNTVCTDTGSGTKTCEEINGESCTDVAQCTMGNAICSDTCQCPSQLFYDLQTVLLSSIGESCSDVTQCSADNTVCTGSGTKTCQCQNTHLQVGTSCLKRDLGESCSDVTQCSVANTVCTDTGSGTKTCQC</sequence>
<accession>A0A8S3TP35</accession>
<dbReference type="EMBL" id="CAJPWZ010002198">
    <property type="protein sequence ID" value="CAG2233068.1"/>
    <property type="molecule type" value="Genomic_DNA"/>
</dbReference>
<name>A0A8S3TP35_MYTED</name>
<organism evidence="1 2">
    <name type="scientific">Mytilus edulis</name>
    <name type="common">Blue mussel</name>
    <dbReference type="NCBI Taxonomy" id="6550"/>
    <lineage>
        <taxon>Eukaryota</taxon>
        <taxon>Metazoa</taxon>
        <taxon>Spiralia</taxon>
        <taxon>Lophotrochozoa</taxon>
        <taxon>Mollusca</taxon>
        <taxon>Bivalvia</taxon>
        <taxon>Autobranchia</taxon>
        <taxon>Pteriomorphia</taxon>
        <taxon>Mytilida</taxon>
        <taxon>Mytiloidea</taxon>
        <taxon>Mytilidae</taxon>
        <taxon>Mytilinae</taxon>
        <taxon>Mytilus</taxon>
    </lineage>
</organism>
<evidence type="ECO:0000313" key="2">
    <source>
        <dbReference type="Proteomes" id="UP000683360"/>
    </source>
</evidence>
<dbReference type="InterPro" id="IPR036526">
    <property type="entry name" value="C-N_Hydrolase_sf"/>
</dbReference>
<dbReference type="Gene3D" id="3.60.110.10">
    <property type="entry name" value="Carbon-nitrogen hydrolase"/>
    <property type="match status" value="1"/>
</dbReference>
<comment type="caution">
    <text evidence="1">The sequence shown here is derived from an EMBL/GenBank/DDBJ whole genome shotgun (WGS) entry which is preliminary data.</text>
</comment>
<dbReference type="OrthoDB" id="6136115at2759"/>
<dbReference type="PANTHER" id="PTHR39069">
    <property type="entry name" value="ECDYSONE-INDUCIBLE GENE E1, ISOFORM A"/>
    <property type="match status" value="1"/>
</dbReference>
<reference evidence="1" key="1">
    <citation type="submission" date="2021-03" db="EMBL/GenBank/DDBJ databases">
        <authorList>
            <person name="Bekaert M."/>
        </authorList>
    </citation>
    <scope>NUCLEOTIDE SEQUENCE</scope>
</reference>
<dbReference type="Proteomes" id="UP000683360">
    <property type="component" value="Unassembled WGS sequence"/>
</dbReference>
<dbReference type="AlphaFoldDB" id="A0A8S3TP35"/>
<dbReference type="PANTHER" id="PTHR39069:SF8">
    <property type="entry name" value="FI17111P1"/>
    <property type="match status" value="1"/>
</dbReference>
<keyword evidence="2" id="KW-1185">Reference proteome</keyword>
<proteinExistence type="predicted"/>
<protein>
    <submittedName>
        <fullName evidence="1">Uncharacterized protein</fullName>
    </submittedName>
</protein>
<evidence type="ECO:0000313" key="1">
    <source>
        <dbReference type="EMBL" id="CAG2233068.1"/>
    </source>
</evidence>
<gene>
    <name evidence="1" type="ORF">MEDL_45734</name>
</gene>